<sequence length="102" mass="11183">MYRKKLITSQISRVSYPSHSVGEGKKEIQKVLNGFAMPCPRSCTSSQLNHVEDHVSWGRRDVFLNVIVIGGGVGEAVSLAPGGGRTTKPAPTGYYGWWRSTF</sequence>
<gene>
    <name evidence="1" type="ORF">ABEB36_004269</name>
</gene>
<name>A0ABD1F6J4_HYPHA</name>
<organism evidence="1 2">
    <name type="scientific">Hypothenemus hampei</name>
    <name type="common">Coffee berry borer</name>
    <dbReference type="NCBI Taxonomy" id="57062"/>
    <lineage>
        <taxon>Eukaryota</taxon>
        <taxon>Metazoa</taxon>
        <taxon>Ecdysozoa</taxon>
        <taxon>Arthropoda</taxon>
        <taxon>Hexapoda</taxon>
        <taxon>Insecta</taxon>
        <taxon>Pterygota</taxon>
        <taxon>Neoptera</taxon>
        <taxon>Endopterygota</taxon>
        <taxon>Coleoptera</taxon>
        <taxon>Polyphaga</taxon>
        <taxon>Cucujiformia</taxon>
        <taxon>Curculionidae</taxon>
        <taxon>Scolytinae</taxon>
        <taxon>Hypothenemus</taxon>
    </lineage>
</organism>
<dbReference type="EMBL" id="JBDJPC010000003">
    <property type="protein sequence ID" value="KAL1509555.1"/>
    <property type="molecule type" value="Genomic_DNA"/>
</dbReference>
<accession>A0ABD1F6J4</accession>
<evidence type="ECO:0000313" key="2">
    <source>
        <dbReference type="Proteomes" id="UP001566132"/>
    </source>
</evidence>
<reference evidence="1 2" key="1">
    <citation type="submission" date="2024-05" db="EMBL/GenBank/DDBJ databases">
        <title>Genetic variation in Jamaican populations of the coffee berry borer (Hypothenemus hampei).</title>
        <authorList>
            <person name="Errbii M."/>
            <person name="Myrie A."/>
        </authorList>
    </citation>
    <scope>NUCLEOTIDE SEQUENCE [LARGE SCALE GENOMIC DNA]</scope>
    <source>
        <strain evidence="1">JA-Hopewell-2020-01-JO</strain>
        <tissue evidence="1">Whole body</tissue>
    </source>
</reference>
<comment type="caution">
    <text evidence="1">The sequence shown here is derived from an EMBL/GenBank/DDBJ whole genome shotgun (WGS) entry which is preliminary data.</text>
</comment>
<dbReference type="AlphaFoldDB" id="A0ABD1F6J4"/>
<protein>
    <submittedName>
        <fullName evidence="1">Uncharacterized protein</fullName>
    </submittedName>
</protein>
<proteinExistence type="predicted"/>
<evidence type="ECO:0000313" key="1">
    <source>
        <dbReference type="EMBL" id="KAL1509555.1"/>
    </source>
</evidence>
<keyword evidence="2" id="KW-1185">Reference proteome</keyword>
<dbReference type="Proteomes" id="UP001566132">
    <property type="component" value="Unassembled WGS sequence"/>
</dbReference>